<dbReference type="Proteomes" id="UP000183376">
    <property type="component" value="Chromosome I"/>
</dbReference>
<gene>
    <name evidence="4" type="ORF">SAMN04489726_2768</name>
</gene>
<evidence type="ECO:0000259" key="3">
    <source>
        <dbReference type="Pfam" id="PF01212"/>
    </source>
</evidence>
<keyword evidence="2" id="KW-0663">Pyridoxal phosphate</keyword>
<dbReference type="PANTHER" id="PTHR32328:SF0">
    <property type="entry name" value="L-SERYL-TRNA(SEC) SELENIUM TRANSFERASE"/>
    <property type="match status" value="1"/>
</dbReference>
<dbReference type="OrthoDB" id="9787096at2"/>
<dbReference type="EMBL" id="LT629701">
    <property type="protein sequence ID" value="SDM65970.1"/>
    <property type="molecule type" value="Genomic_DNA"/>
</dbReference>
<dbReference type="Gene3D" id="3.40.640.10">
    <property type="entry name" value="Type I PLP-dependent aspartate aminotransferase-like (Major domain)"/>
    <property type="match status" value="1"/>
</dbReference>
<dbReference type="InterPro" id="IPR015421">
    <property type="entry name" value="PyrdxlP-dep_Trfase_major"/>
</dbReference>
<protein>
    <submittedName>
        <fullName evidence="4">L-seryl-tRNA(Ser) seleniumtransferase</fullName>
    </submittedName>
</protein>
<dbReference type="GO" id="GO:0004125">
    <property type="term" value="F:L-seryl-tRNA(Sec) selenium transferase activity"/>
    <property type="evidence" value="ECO:0007669"/>
    <property type="project" value="TreeGrafter"/>
</dbReference>
<dbReference type="Pfam" id="PF01212">
    <property type="entry name" value="Beta_elim_lyase"/>
    <property type="match status" value="1"/>
</dbReference>
<feature type="domain" description="Aromatic amino acid beta-eliminating lyase/threonine aldolase" evidence="3">
    <location>
        <begin position="160"/>
        <end position="250"/>
    </location>
</feature>
<dbReference type="PANTHER" id="PTHR32328">
    <property type="entry name" value="L-SERYL-TRNA(SEC) SELENIUM TRANSFERASE"/>
    <property type="match status" value="1"/>
</dbReference>
<keyword evidence="4" id="KW-0808">Transferase</keyword>
<accession>A0A1G9V1L2</accession>
<dbReference type="SUPFAM" id="SSF53383">
    <property type="entry name" value="PLP-dependent transferases"/>
    <property type="match status" value="1"/>
</dbReference>
<dbReference type="RefSeq" id="WP_030431298.1">
    <property type="nucleotide sequence ID" value="NZ_JOEF01000018.1"/>
</dbReference>
<dbReference type="InterPro" id="IPR015424">
    <property type="entry name" value="PyrdxlP-dep_Trfase"/>
</dbReference>
<evidence type="ECO:0000256" key="2">
    <source>
        <dbReference type="ARBA" id="ARBA00022898"/>
    </source>
</evidence>
<evidence type="ECO:0000313" key="5">
    <source>
        <dbReference type="Proteomes" id="UP000183376"/>
    </source>
</evidence>
<dbReference type="InterPro" id="IPR001597">
    <property type="entry name" value="ArAA_b-elim_lyase/Thr_aldolase"/>
</dbReference>
<evidence type="ECO:0000256" key="1">
    <source>
        <dbReference type="ARBA" id="ARBA00001933"/>
    </source>
</evidence>
<reference evidence="4 5" key="1">
    <citation type="submission" date="2016-10" db="EMBL/GenBank/DDBJ databases">
        <authorList>
            <person name="de Groot N.N."/>
        </authorList>
    </citation>
    <scope>NUCLEOTIDE SEQUENCE [LARGE SCALE GENOMIC DNA]</scope>
    <source>
        <strain evidence="4 5">DSM 44149</strain>
    </source>
</reference>
<comment type="cofactor">
    <cofactor evidence="1">
        <name>pyridoxal 5'-phosphate</name>
        <dbReference type="ChEBI" id="CHEBI:597326"/>
    </cofactor>
</comment>
<dbReference type="eggNOG" id="COG1921">
    <property type="taxonomic scope" value="Bacteria"/>
</dbReference>
<dbReference type="GO" id="GO:0016829">
    <property type="term" value="F:lyase activity"/>
    <property type="evidence" value="ECO:0007669"/>
    <property type="project" value="InterPro"/>
</dbReference>
<sequence>MGIHERLRLSRVINARGTYTPLGVSRSSAAVVAAVAEALPEFVVMDELADRASEIIADATGAQAGAVVHCTAAAITVAVAAAMAGTDPGRIAALPDTEGMKDRVVVPEGHAVNYGQSNLQAIRLSGARVSLVRQEELTFTDDVACMVLVSSRLAREQIDLAAAVLAAHDHGVPVIIDGAAQYPRVGELLATGADAVLVSGQKYLAAPTAGLVLGTREFVRAVRAQDKGIGRGMKPTKEAIAGVIAAIGEWRTDPWLAAEAAKVADFVREAGKIPGIAARQWPDPAGLPVSRAVLTVEDAAGLAAELAAGDPPIFVLAHGDELVLELVSLADSEVRVILDRLRGARC</sequence>
<dbReference type="STRING" id="211114.SAMN04489726_2768"/>
<organism evidence="4 5">
    <name type="scientific">Allokutzneria albata</name>
    <name type="common">Kibdelosporangium albatum</name>
    <dbReference type="NCBI Taxonomy" id="211114"/>
    <lineage>
        <taxon>Bacteria</taxon>
        <taxon>Bacillati</taxon>
        <taxon>Actinomycetota</taxon>
        <taxon>Actinomycetes</taxon>
        <taxon>Pseudonocardiales</taxon>
        <taxon>Pseudonocardiaceae</taxon>
        <taxon>Allokutzneria</taxon>
    </lineage>
</organism>
<name>A0A1G9V1L2_ALLAB</name>
<proteinExistence type="predicted"/>
<evidence type="ECO:0000313" key="4">
    <source>
        <dbReference type="EMBL" id="SDM65970.1"/>
    </source>
</evidence>
<dbReference type="GO" id="GO:0006520">
    <property type="term" value="P:amino acid metabolic process"/>
    <property type="evidence" value="ECO:0007669"/>
    <property type="project" value="InterPro"/>
</dbReference>
<dbReference type="AlphaFoldDB" id="A0A1G9V1L2"/>
<keyword evidence="5" id="KW-1185">Reference proteome</keyword>